<dbReference type="GO" id="GO:0030170">
    <property type="term" value="F:pyridoxal phosphate binding"/>
    <property type="evidence" value="ECO:0007669"/>
    <property type="project" value="InterPro"/>
</dbReference>
<dbReference type="Proteomes" id="UP000073492">
    <property type="component" value="Unassembled WGS sequence"/>
</dbReference>
<dbReference type="SUPFAM" id="SSF50800">
    <property type="entry name" value="PK beta-barrel domain-like"/>
    <property type="match status" value="1"/>
</dbReference>
<feature type="domain" description="MOSC" evidence="1">
    <location>
        <begin position="153"/>
        <end position="328"/>
    </location>
</feature>
<dbReference type="PANTHER" id="PTHR14237:SF34">
    <property type="entry name" value="MOSC DOMAIN PROTEIN (AFU_ORTHOLOGUE AFUA_2G07820)"/>
    <property type="match status" value="1"/>
</dbReference>
<dbReference type="AlphaFoldDB" id="A0A139II96"/>
<protein>
    <recommendedName>
        <fullName evidence="1">MOSC domain-containing protein</fullName>
    </recommendedName>
</protein>
<dbReference type="InterPro" id="IPR011037">
    <property type="entry name" value="Pyrv_Knase-like_insert_dom_sf"/>
</dbReference>
<dbReference type="EMBL" id="LFZO01000087">
    <property type="protein sequence ID" value="KXT14276.1"/>
    <property type="molecule type" value="Genomic_DNA"/>
</dbReference>
<evidence type="ECO:0000313" key="2">
    <source>
        <dbReference type="EMBL" id="KXT14276.1"/>
    </source>
</evidence>
<dbReference type="Pfam" id="PF03473">
    <property type="entry name" value="MOSC"/>
    <property type="match status" value="1"/>
</dbReference>
<dbReference type="PROSITE" id="PS51340">
    <property type="entry name" value="MOSC"/>
    <property type="match status" value="1"/>
</dbReference>
<dbReference type="InterPro" id="IPR005302">
    <property type="entry name" value="MoCF_Sase_C"/>
</dbReference>
<gene>
    <name evidence="2" type="ORF">AC579_1276</name>
</gene>
<evidence type="ECO:0000313" key="3">
    <source>
        <dbReference type="Proteomes" id="UP000073492"/>
    </source>
</evidence>
<organism evidence="2 3">
    <name type="scientific">Pseudocercospora musae</name>
    <dbReference type="NCBI Taxonomy" id="113226"/>
    <lineage>
        <taxon>Eukaryota</taxon>
        <taxon>Fungi</taxon>
        <taxon>Dikarya</taxon>
        <taxon>Ascomycota</taxon>
        <taxon>Pezizomycotina</taxon>
        <taxon>Dothideomycetes</taxon>
        <taxon>Dothideomycetidae</taxon>
        <taxon>Mycosphaerellales</taxon>
        <taxon>Mycosphaerellaceae</taxon>
        <taxon>Pseudocercospora</taxon>
    </lineage>
</organism>
<comment type="caution">
    <text evidence="2">The sequence shown here is derived from an EMBL/GenBank/DDBJ whole genome shotgun (WGS) entry which is preliminary data.</text>
</comment>
<keyword evidence="3" id="KW-1185">Reference proteome</keyword>
<dbReference type="STRING" id="113226.A0A139II96"/>
<dbReference type="PANTHER" id="PTHR14237">
    <property type="entry name" value="MOLYBDOPTERIN COFACTOR SULFURASE MOSC"/>
    <property type="match status" value="1"/>
</dbReference>
<dbReference type="SUPFAM" id="SSF141673">
    <property type="entry name" value="MOSC N-terminal domain-like"/>
    <property type="match status" value="1"/>
</dbReference>
<dbReference type="GO" id="GO:0030151">
    <property type="term" value="F:molybdenum ion binding"/>
    <property type="evidence" value="ECO:0007669"/>
    <property type="project" value="InterPro"/>
</dbReference>
<sequence length="352" mass="39974">MRIEKIYVYPVKALRAVEVNDSIVTKHGFPYDRRFMLVHVDNDKDGSTIYKNIHLAHYPESIFFHPSLDTNAGLIRVDFKPPSGQGEQKTLDFPLKPVTGDLEIIPIEMHLSKVHAYKMPKQYSDWFTSCYGFEVALVYLGPNYRPTRMSQTPPVVSNKPSGWLGSITNTTAAYLHFGSKELNQNLLTFNDCAPYLVCSSKSMDDVLSRIGSDKENFDMIKFRPNIVVSGAERAWDEDFWSQITTSPKSDQTTKIECIHNCGRCKSINIDYTTGKPGEKESGEVLKKLQRDRRVDVGMKYSPIFGRYSFLNSDSEGNVIKVGDEVVVSRRNGEHTKFDWEGLHTLPKIAVKT</sequence>
<dbReference type="GO" id="GO:0003824">
    <property type="term" value="F:catalytic activity"/>
    <property type="evidence" value="ECO:0007669"/>
    <property type="project" value="InterPro"/>
</dbReference>
<name>A0A139II96_9PEZI</name>
<reference evidence="2 3" key="1">
    <citation type="submission" date="2015-07" db="EMBL/GenBank/DDBJ databases">
        <title>Comparative genomics of the Sigatoka disease complex on banana suggests a link between parallel evolutionary changes in Pseudocercospora fijiensis and Pseudocercospora eumusae and increased virulence on the banana host.</title>
        <authorList>
            <person name="Chang T.-C."/>
            <person name="Salvucci A."/>
            <person name="Crous P.W."/>
            <person name="Stergiopoulos I."/>
        </authorList>
    </citation>
    <scope>NUCLEOTIDE SEQUENCE [LARGE SCALE GENOMIC DNA]</scope>
    <source>
        <strain evidence="2 3">CBS 116634</strain>
    </source>
</reference>
<accession>A0A139II96</accession>
<evidence type="ECO:0000259" key="1">
    <source>
        <dbReference type="PROSITE" id="PS51340"/>
    </source>
</evidence>
<dbReference type="InterPro" id="IPR005303">
    <property type="entry name" value="MOCOS_middle"/>
</dbReference>
<dbReference type="Pfam" id="PF03476">
    <property type="entry name" value="MOSC_N"/>
    <property type="match status" value="1"/>
</dbReference>
<proteinExistence type="predicted"/>
<dbReference type="OrthoDB" id="17255at2759"/>